<reference evidence="4" key="1">
    <citation type="journal article" date="2016" name="Nature">
        <title>The genome of the seagrass Zostera marina reveals angiosperm adaptation to the sea.</title>
        <authorList>
            <person name="Olsen J.L."/>
            <person name="Rouze P."/>
            <person name="Verhelst B."/>
            <person name="Lin Y.-C."/>
            <person name="Bayer T."/>
            <person name="Collen J."/>
            <person name="Dattolo E."/>
            <person name="De Paoli E."/>
            <person name="Dittami S."/>
            <person name="Maumus F."/>
            <person name="Michel G."/>
            <person name="Kersting A."/>
            <person name="Lauritano C."/>
            <person name="Lohaus R."/>
            <person name="Toepel M."/>
            <person name="Tonon T."/>
            <person name="Vanneste K."/>
            <person name="Amirebrahimi M."/>
            <person name="Brakel J."/>
            <person name="Bostroem C."/>
            <person name="Chovatia M."/>
            <person name="Grimwood J."/>
            <person name="Jenkins J.W."/>
            <person name="Jueterbock A."/>
            <person name="Mraz A."/>
            <person name="Stam W.T."/>
            <person name="Tice H."/>
            <person name="Bornberg-Bauer E."/>
            <person name="Green P.J."/>
            <person name="Pearson G.A."/>
            <person name="Procaccini G."/>
            <person name="Duarte C.M."/>
            <person name="Schmutz J."/>
            <person name="Reusch T.B.H."/>
            <person name="Van de Peer Y."/>
        </authorList>
    </citation>
    <scope>NUCLEOTIDE SEQUENCE [LARGE SCALE GENOMIC DNA]</scope>
    <source>
        <strain evidence="4">cv. Finnish</strain>
    </source>
</reference>
<name>A0A0K9PWV1_ZOSMR</name>
<evidence type="ECO:0000313" key="3">
    <source>
        <dbReference type="EMBL" id="KMZ73543.1"/>
    </source>
</evidence>
<keyword evidence="2" id="KW-0812">Transmembrane</keyword>
<feature type="region of interest" description="Disordered" evidence="1">
    <location>
        <begin position="154"/>
        <end position="181"/>
    </location>
</feature>
<evidence type="ECO:0000256" key="1">
    <source>
        <dbReference type="SAM" id="MobiDB-lite"/>
    </source>
</evidence>
<accession>A0A0K9PWV1</accession>
<organism evidence="3 4">
    <name type="scientific">Zostera marina</name>
    <name type="common">Eelgrass</name>
    <dbReference type="NCBI Taxonomy" id="29655"/>
    <lineage>
        <taxon>Eukaryota</taxon>
        <taxon>Viridiplantae</taxon>
        <taxon>Streptophyta</taxon>
        <taxon>Embryophyta</taxon>
        <taxon>Tracheophyta</taxon>
        <taxon>Spermatophyta</taxon>
        <taxon>Magnoliopsida</taxon>
        <taxon>Liliopsida</taxon>
        <taxon>Zosteraceae</taxon>
        <taxon>Zostera</taxon>
    </lineage>
</organism>
<keyword evidence="3" id="KW-0808">Transferase</keyword>
<sequence>MNSIELAMIVIFTVMVVFFAAQLTYGLWRRRRFRKESAVSEEIDRSVVSSVMSNNESFFATTATPPPPSKELLLYNLCWNNQVPSSMIESTSPFISPGTPVMQRMSTPSSSVMPRLQSQRLVQTSYNSYDGKDRKEFDAKINVTAEDRDEEKVLSFSSASSTPFYSSPSHPSTIMTRALTP</sequence>
<keyword evidence="3" id="KW-0328">Glycosyltransferase</keyword>
<keyword evidence="4" id="KW-1185">Reference proteome</keyword>
<evidence type="ECO:0000256" key="2">
    <source>
        <dbReference type="SAM" id="Phobius"/>
    </source>
</evidence>
<dbReference type="GO" id="GO:0016757">
    <property type="term" value="F:glycosyltransferase activity"/>
    <property type="evidence" value="ECO:0007669"/>
    <property type="project" value="UniProtKB-KW"/>
</dbReference>
<feature type="compositionally biased region" description="Low complexity" evidence="1">
    <location>
        <begin position="155"/>
        <end position="173"/>
    </location>
</feature>
<gene>
    <name evidence="3" type="ORF">ZOSMA_146G00180</name>
</gene>
<feature type="transmembrane region" description="Helical" evidence="2">
    <location>
        <begin position="6"/>
        <end position="28"/>
    </location>
</feature>
<comment type="caution">
    <text evidence="3">The sequence shown here is derived from an EMBL/GenBank/DDBJ whole genome shotgun (WGS) entry which is preliminary data.</text>
</comment>
<dbReference type="EMBL" id="LFYR01000569">
    <property type="protein sequence ID" value="KMZ73543.1"/>
    <property type="molecule type" value="Genomic_DNA"/>
</dbReference>
<dbReference type="Proteomes" id="UP000036987">
    <property type="component" value="Unassembled WGS sequence"/>
</dbReference>
<proteinExistence type="predicted"/>
<evidence type="ECO:0000313" key="4">
    <source>
        <dbReference type="Proteomes" id="UP000036987"/>
    </source>
</evidence>
<dbReference type="AlphaFoldDB" id="A0A0K9PWV1"/>
<protein>
    <submittedName>
        <fullName evidence="3">UDP-N-acetylglucosamine--peptide N-acetylglucosaminyltransferase, family GT41</fullName>
    </submittedName>
</protein>
<keyword evidence="2" id="KW-0472">Membrane</keyword>
<keyword evidence="2" id="KW-1133">Transmembrane helix</keyword>